<evidence type="ECO:0000256" key="9">
    <source>
        <dbReference type="ARBA" id="ARBA00023125"/>
    </source>
</evidence>
<accession>A0A9Q0YKC5</accession>
<dbReference type="Pfam" id="PF00096">
    <property type="entry name" value="zf-C2H2"/>
    <property type="match status" value="2"/>
</dbReference>
<evidence type="ECO:0000256" key="2">
    <source>
        <dbReference type="ARBA" id="ARBA00006673"/>
    </source>
</evidence>
<sequence>MIWGVTLYPGVDYTEIISDEVRLSMAALECRSRKADVVSTPASHVVLTTVKGEFLLCSLEKGPIPQQNLDLVLQPREKVTFTVEGTGVVHLTGYTPECPTETTDVDSPEAVPQTIVEGKDLSVEPQEDDEFVVKDEVSESFYEESPVQSHSFRQSSPEETSALEEQQFKQSEKHVVSEDLPEGWIPEAEDSPELRSTAGSSVVINQGLLVPQHQLLSSSGSPSDVMVHKAKSVFKKLKQMRYRCNYCFKEFTSQLVCKQHEQIHERDGGQRRQGILYSELQKRGSMFKRAISNFSDKSGTAEGRSSETPSHLDSRERNLSDRGEYPYKCKFCGKSFALLNSFSAHSRLHEVENAARSFQSSASAHLSISNSSSRIDDDDDDDDGVTIYSAHSPNPSGEDTHSSGRVNACRFCRKLFSSNSKRIIHERKHTGEKPYKCKHCSRGFAAMGDCRRHEQLHTEEGMLNLPRCRFCSKPFYSSSKCLIHERIHTGEKPFECRLCGKAFSQKGHLKTHERIHTGERPFQCQFCDRGFSTGSGRKKHERLHLGKRPLKLK</sequence>
<evidence type="ECO:0000256" key="5">
    <source>
        <dbReference type="ARBA" id="ARBA00022737"/>
    </source>
</evidence>
<feature type="domain" description="C2H2-type" evidence="14">
    <location>
        <begin position="242"/>
        <end position="269"/>
    </location>
</feature>
<dbReference type="PROSITE" id="PS50157">
    <property type="entry name" value="ZINC_FINGER_C2H2_2"/>
    <property type="match status" value="7"/>
</dbReference>
<keyword evidence="8" id="KW-0805">Transcription regulation</keyword>
<evidence type="ECO:0000256" key="10">
    <source>
        <dbReference type="ARBA" id="ARBA00023163"/>
    </source>
</evidence>
<evidence type="ECO:0000256" key="6">
    <source>
        <dbReference type="ARBA" id="ARBA00022771"/>
    </source>
</evidence>
<evidence type="ECO:0000256" key="1">
    <source>
        <dbReference type="ARBA" id="ARBA00004123"/>
    </source>
</evidence>
<dbReference type="InterPro" id="IPR013087">
    <property type="entry name" value="Znf_C2H2_type"/>
</dbReference>
<dbReference type="PANTHER" id="PTHR24393">
    <property type="entry name" value="ZINC FINGER PROTEIN"/>
    <property type="match status" value="1"/>
</dbReference>
<dbReference type="PANTHER" id="PTHR24393:SF15">
    <property type="entry name" value="IP01243P-RELATED"/>
    <property type="match status" value="1"/>
</dbReference>
<feature type="domain" description="C2H2-type" evidence="14">
    <location>
        <begin position="466"/>
        <end position="493"/>
    </location>
</feature>
<evidence type="ECO:0000313" key="16">
    <source>
        <dbReference type="Proteomes" id="UP001152320"/>
    </source>
</evidence>
<dbReference type="FunFam" id="3.30.160.60:FF:002343">
    <property type="entry name" value="Zinc finger protein 33A"/>
    <property type="match status" value="1"/>
</dbReference>
<feature type="domain" description="C2H2-type" evidence="14">
    <location>
        <begin position="494"/>
        <end position="521"/>
    </location>
</feature>
<dbReference type="EMBL" id="JAIZAY010000021">
    <property type="protein sequence ID" value="KAJ8022139.1"/>
    <property type="molecule type" value="Genomic_DNA"/>
</dbReference>
<dbReference type="GO" id="GO:0000978">
    <property type="term" value="F:RNA polymerase II cis-regulatory region sequence-specific DNA binding"/>
    <property type="evidence" value="ECO:0007669"/>
    <property type="project" value="TreeGrafter"/>
</dbReference>
<dbReference type="InterPro" id="IPR041232">
    <property type="entry name" value="NPL"/>
</dbReference>
<keyword evidence="5" id="KW-0677">Repeat</keyword>
<dbReference type="Proteomes" id="UP001152320">
    <property type="component" value="Chromosome 21"/>
</dbReference>
<keyword evidence="9" id="KW-0238">DNA-binding</keyword>
<comment type="similarity">
    <text evidence="3">Belongs to the krueppel C2H2-type zinc-finger protein family.</text>
</comment>
<keyword evidence="6 12" id="KW-0863">Zinc-finger</keyword>
<dbReference type="SUPFAM" id="SSF57667">
    <property type="entry name" value="beta-beta-alpha zinc fingers"/>
    <property type="match status" value="4"/>
</dbReference>
<keyword evidence="11" id="KW-0539">Nucleus</keyword>
<feature type="domain" description="C2H2-type" evidence="14">
    <location>
        <begin position="327"/>
        <end position="354"/>
    </location>
</feature>
<evidence type="ECO:0000256" key="12">
    <source>
        <dbReference type="PROSITE-ProRule" id="PRU00042"/>
    </source>
</evidence>
<keyword evidence="7" id="KW-0862">Zinc</keyword>
<dbReference type="Gene3D" id="2.60.120.340">
    <property type="entry name" value="Nucleoplasmin core domain"/>
    <property type="match status" value="1"/>
</dbReference>
<feature type="compositionally biased region" description="Basic and acidic residues" evidence="13">
    <location>
        <begin position="310"/>
        <end position="319"/>
    </location>
</feature>
<dbReference type="Gene3D" id="3.30.160.60">
    <property type="entry name" value="Classic Zinc Finger"/>
    <property type="match status" value="6"/>
</dbReference>
<evidence type="ECO:0000256" key="3">
    <source>
        <dbReference type="ARBA" id="ARBA00006991"/>
    </source>
</evidence>
<keyword evidence="4" id="KW-0479">Metal-binding</keyword>
<feature type="compositionally biased region" description="Polar residues" evidence="13">
    <location>
        <begin position="146"/>
        <end position="159"/>
    </location>
</feature>
<organism evidence="15 16">
    <name type="scientific">Holothuria leucospilota</name>
    <name type="common">Black long sea cucumber</name>
    <name type="synonym">Mertensiothuria leucospilota</name>
    <dbReference type="NCBI Taxonomy" id="206669"/>
    <lineage>
        <taxon>Eukaryota</taxon>
        <taxon>Metazoa</taxon>
        <taxon>Echinodermata</taxon>
        <taxon>Eleutherozoa</taxon>
        <taxon>Echinozoa</taxon>
        <taxon>Holothuroidea</taxon>
        <taxon>Aspidochirotacea</taxon>
        <taxon>Aspidochirotida</taxon>
        <taxon>Holothuriidae</taxon>
        <taxon>Holothuria</taxon>
    </lineage>
</organism>
<feature type="compositionally biased region" description="Basic residues" evidence="13">
    <location>
        <begin position="536"/>
        <end position="553"/>
    </location>
</feature>
<dbReference type="Pfam" id="PF17800">
    <property type="entry name" value="NPL"/>
    <property type="match status" value="1"/>
</dbReference>
<evidence type="ECO:0000256" key="4">
    <source>
        <dbReference type="ARBA" id="ARBA00022723"/>
    </source>
</evidence>
<dbReference type="GO" id="GO:0005634">
    <property type="term" value="C:nucleus"/>
    <property type="evidence" value="ECO:0007669"/>
    <property type="project" value="TreeGrafter"/>
</dbReference>
<gene>
    <name evidence="15" type="ORF">HOLleu_39548</name>
</gene>
<reference evidence="15" key="1">
    <citation type="submission" date="2021-10" db="EMBL/GenBank/DDBJ databases">
        <title>Tropical sea cucumber genome reveals ecological adaptation and Cuvierian tubules defense mechanism.</title>
        <authorList>
            <person name="Chen T."/>
        </authorList>
    </citation>
    <scope>NUCLEOTIDE SEQUENCE</scope>
    <source>
        <strain evidence="15">Nanhai2018</strain>
        <tissue evidence="15">Muscle</tissue>
    </source>
</reference>
<feature type="region of interest" description="Disordered" evidence="13">
    <location>
        <begin position="142"/>
        <end position="178"/>
    </location>
</feature>
<evidence type="ECO:0000256" key="8">
    <source>
        <dbReference type="ARBA" id="ARBA00023015"/>
    </source>
</evidence>
<feature type="domain" description="C2H2-type" evidence="14">
    <location>
        <begin position="435"/>
        <end position="462"/>
    </location>
</feature>
<dbReference type="AlphaFoldDB" id="A0A9Q0YKC5"/>
<evidence type="ECO:0000313" key="15">
    <source>
        <dbReference type="EMBL" id="KAJ8022139.1"/>
    </source>
</evidence>
<evidence type="ECO:0000256" key="7">
    <source>
        <dbReference type="ARBA" id="ARBA00022833"/>
    </source>
</evidence>
<feature type="region of interest" description="Disordered" evidence="13">
    <location>
        <begin position="534"/>
        <end position="553"/>
    </location>
</feature>
<dbReference type="GO" id="GO:0008270">
    <property type="term" value="F:zinc ion binding"/>
    <property type="evidence" value="ECO:0007669"/>
    <property type="project" value="UniProtKB-KW"/>
</dbReference>
<proteinExistence type="inferred from homology"/>
<feature type="compositionally biased region" description="Basic and acidic residues" evidence="13">
    <location>
        <begin position="166"/>
        <end position="177"/>
    </location>
</feature>
<dbReference type="OrthoDB" id="9749989at2759"/>
<dbReference type="FunFam" id="3.30.160.60:FF:000446">
    <property type="entry name" value="Zinc finger protein"/>
    <property type="match status" value="2"/>
</dbReference>
<feature type="region of interest" description="Disordered" evidence="13">
    <location>
        <begin position="366"/>
        <end position="403"/>
    </location>
</feature>
<keyword evidence="10" id="KW-0804">Transcription</keyword>
<name>A0A9Q0YKC5_HOLLE</name>
<protein>
    <recommendedName>
        <fullName evidence="14">C2H2-type domain-containing protein</fullName>
    </recommendedName>
</protein>
<dbReference type="FunFam" id="3.30.160.60:FF:000110">
    <property type="entry name" value="Zinc finger protein-like"/>
    <property type="match status" value="1"/>
</dbReference>
<evidence type="ECO:0000256" key="11">
    <source>
        <dbReference type="ARBA" id="ARBA00023242"/>
    </source>
</evidence>
<comment type="subcellular location">
    <subcellularLocation>
        <location evidence="1">Nucleus</location>
    </subcellularLocation>
</comment>
<feature type="domain" description="C2H2-type" evidence="14">
    <location>
        <begin position="522"/>
        <end position="549"/>
    </location>
</feature>
<dbReference type="SMART" id="SM00355">
    <property type="entry name" value="ZnF_C2H2"/>
    <property type="match status" value="7"/>
</dbReference>
<evidence type="ECO:0000256" key="13">
    <source>
        <dbReference type="SAM" id="MobiDB-lite"/>
    </source>
</evidence>
<feature type="domain" description="C2H2-type" evidence="14">
    <location>
        <begin position="407"/>
        <end position="434"/>
    </location>
</feature>
<comment type="caution">
    <text evidence="15">The sequence shown here is derived from an EMBL/GenBank/DDBJ whole genome shotgun (WGS) entry which is preliminary data.</text>
</comment>
<dbReference type="PROSITE" id="PS00028">
    <property type="entry name" value="ZINC_FINGER_C2H2_1"/>
    <property type="match status" value="7"/>
</dbReference>
<dbReference type="GO" id="GO:0001228">
    <property type="term" value="F:DNA-binding transcription activator activity, RNA polymerase II-specific"/>
    <property type="evidence" value="ECO:0007669"/>
    <property type="project" value="TreeGrafter"/>
</dbReference>
<feature type="region of interest" description="Disordered" evidence="13">
    <location>
        <begin position="296"/>
        <end position="319"/>
    </location>
</feature>
<keyword evidence="16" id="KW-1185">Reference proteome</keyword>
<dbReference type="InterPro" id="IPR036236">
    <property type="entry name" value="Znf_C2H2_sf"/>
</dbReference>
<comment type="similarity">
    <text evidence="2">Belongs to the histone deacetylase HD2 family.</text>
</comment>
<evidence type="ECO:0000259" key="14">
    <source>
        <dbReference type="PROSITE" id="PS50157"/>
    </source>
</evidence>